<dbReference type="Proteomes" id="UP000277577">
    <property type="component" value="Chromosome"/>
</dbReference>
<name>A0ABY6T5R4_9GAMM</name>
<evidence type="ECO:0000313" key="1">
    <source>
        <dbReference type="EMBL" id="VEB35531.1"/>
    </source>
</evidence>
<proteinExistence type="predicted"/>
<reference evidence="1 2" key="1">
    <citation type="submission" date="2018-12" db="EMBL/GenBank/DDBJ databases">
        <authorList>
            <consortium name="Pathogen Informatics"/>
        </authorList>
    </citation>
    <scope>NUCLEOTIDE SEQUENCE [LARGE SCALE GENOMIC DNA]</scope>
    <source>
        <strain evidence="1 2">NCTC11976</strain>
    </source>
</reference>
<dbReference type="EMBL" id="LR134173">
    <property type="protein sequence ID" value="VEB35531.1"/>
    <property type="molecule type" value="Genomic_DNA"/>
</dbReference>
<organism evidence="1 2">
    <name type="scientific">Legionella cherrii</name>
    <dbReference type="NCBI Taxonomy" id="28084"/>
    <lineage>
        <taxon>Bacteria</taxon>
        <taxon>Pseudomonadati</taxon>
        <taxon>Pseudomonadota</taxon>
        <taxon>Gammaproteobacteria</taxon>
        <taxon>Legionellales</taxon>
        <taxon>Legionellaceae</taxon>
        <taxon>Legionella</taxon>
    </lineage>
</organism>
<gene>
    <name evidence="1" type="ORF">NCTC11976_01406</name>
</gene>
<evidence type="ECO:0000313" key="2">
    <source>
        <dbReference type="Proteomes" id="UP000277577"/>
    </source>
</evidence>
<protein>
    <submittedName>
        <fullName evidence="1">Uncharacterized protein</fullName>
    </submittedName>
</protein>
<sequence length="82" mass="9534">MNKFKIINNDELENFKNICSDEGYDPDEFEFNEHSIQIPDTFGSIHGKVTISRKGKSKTYETGNDSSWHADFEKDLKNNLFN</sequence>
<keyword evidence="2" id="KW-1185">Reference proteome</keyword>
<accession>A0ABY6T5R4</accession>
<dbReference type="RefSeq" id="WP_241972259.1">
    <property type="nucleotide sequence ID" value="NZ_CAAAIT010000004.1"/>
</dbReference>